<evidence type="ECO:0000313" key="8">
    <source>
        <dbReference type="Proteomes" id="UP000193623"/>
    </source>
</evidence>
<keyword evidence="3 4" id="KW-0408">Iron</keyword>
<keyword evidence="5" id="KW-0732">Signal</keyword>
<keyword evidence="8" id="KW-1185">Reference proteome</keyword>
<dbReference type="PROSITE" id="PS51007">
    <property type="entry name" value="CYTC"/>
    <property type="match status" value="1"/>
</dbReference>
<evidence type="ECO:0000256" key="2">
    <source>
        <dbReference type="ARBA" id="ARBA00022723"/>
    </source>
</evidence>
<dbReference type="Proteomes" id="UP000193623">
    <property type="component" value="Unassembled WGS sequence"/>
</dbReference>
<feature type="chain" id="PRO_5013006399" evidence="5">
    <location>
        <begin position="20"/>
        <end position="155"/>
    </location>
</feature>
<dbReference type="RefSeq" id="WP_085863956.1">
    <property type="nucleotide sequence ID" value="NZ_FWFT01000002.1"/>
</dbReference>
<evidence type="ECO:0000256" key="3">
    <source>
        <dbReference type="ARBA" id="ARBA00023004"/>
    </source>
</evidence>
<dbReference type="AlphaFoldDB" id="A0A1Y5S4A6"/>
<proteinExistence type="predicted"/>
<keyword evidence="2 4" id="KW-0479">Metal-binding</keyword>
<evidence type="ECO:0000256" key="4">
    <source>
        <dbReference type="PROSITE-ProRule" id="PRU00433"/>
    </source>
</evidence>
<dbReference type="GO" id="GO:0009055">
    <property type="term" value="F:electron transfer activity"/>
    <property type="evidence" value="ECO:0007669"/>
    <property type="project" value="InterPro"/>
</dbReference>
<evidence type="ECO:0000256" key="1">
    <source>
        <dbReference type="ARBA" id="ARBA00022617"/>
    </source>
</evidence>
<evidence type="ECO:0000259" key="6">
    <source>
        <dbReference type="PROSITE" id="PS51007"/>
    </source>
</evidence>
<name>A0A1Y5S4A6_9RHOB</name>
<reference evidence="7 8" key="1">
    <citation type="submission" date="2017-03" db="EMBL/GenBank/DDBJ databases">
        <authorList>
            <person name="Afonso C.L."/>
            <person name="Miller P.J."/>
            <person name="Scott M.A."/>
            <person name="Spackman E."/>
            <person name="Goraichik I."/>
            <person name="Dimitrov K.M."/>
            <person name="Suarez D.L."/>
            <person name="Swayne D.E."/>
        </authorList>
    </citation>
    <scope>NUCLEOTIDE SEQUENCE [LARGE SCALE GENOMIC DNA]</scope>
    <source>
        <strain evidence="7 8">CECT 8397</strain>
    </source>
</reference>
<gene>
    <name evidence="7" type="ORF">PSJ8397_01522</name>
</gene>
<dbReference type="OrthoDB" id="9805828at2"/>
<accession>A0A1Y5S4A6</accession>
<feature type="signal peptide" evidence="5">
    <location>
        <begin position="1"/>
        <end position="19"/>
    </location>
</feature>
<dbReference type="GO" id="GO:0046872">
    <property type="term" value="F:metal ion binding"/>
    <property type="evidence" value="ECO:0007669"/>
    <property type="project" value="UniProtKB-KW"/>
</dbReference>
<dbReference type="InterPro" id="IPR009056">
    <property type="entry name" value="Cyt_c-like_dom"/>
</dbReference>
<dbReference type="SUPFAM" id="SSF46626">
    <property type="entry name" value="Cytochrome c"/>
    <property type="match status" value="1"/>
</dbReference>
<evidence type="ECO:0000256" key="5">
    <source>
        <dbReference type="SAM" id="SignalP"/>
    </source>
</evidence>
<dbReference type="Gene3D" id="1.10.760.10">
    <property type="entry name" value="Cytochrome c-like domain"/>
    <property type="match status" value="1"/>
</dbReference>
<organism evidence="7 8">
    <name type="scientific">Pseudooctadecabacter jejudonensis</name>
    <dbReference type="NCBI Taxonomy" id="1391910"/>
    <lineage>
        <taxon>Bacteria</taxon>
        <taxon>Pseudomonadati</taxon>
        <taxon>Pseudomonadota</taxon>
        <taxon>Alphaproteobacteria</taxon>
        <taxon>Rhodobacterales</taxon>
        <taxon>Paracoccaceae</taxon>
        <taxon>Pseudooctadecabacter</taxon>
    </lineage>
</organism>
<dbReference type="GO" id="GO:0020037">
    <property type="term" value="F:heme binding"/>
    <property type="evidence" value="ECO:0007669"/>
    <property type="project" value="InterPro"/>
</dbReference>
<evidence type="ECO:0000313" key="7">
    <source>
        <dbReference type="EMBL" id="SLN32353.1"/>
    </source>
</evidence>
<sequence length="155" mass="16632">MTKFIYAAAAALLAGPAFADGHAASGDAAAGEEQFNRQCVACHIVADADGNVLAGRNARTGPNLYALAGRTLGSVEDFRYGDSIVELGEMGTVWTEENFVGYVQDPTGWLRETLDNNRARGKMAYRVRQEEEAINIYAYLATFGAEEAEGEAESN</sequence>
<dbReference type="InterPro" id="IPR036909">
    <property type="entry name" value="Cyt_c-like_dom_sf"/>
</dbReference>
<feature type="domain" description="Cytochrome c" evidence="6">
    <location>
        <begin position="26"/>
        <end position="144"/>
    </location>
</feature>
<keyword evidence="1 4" id="KW-0349">Heme</keyword>
<dbReference type="EMBL" id="FWFT01000002">
    <property type="protein sequence ID" value="SLN32353.1"/>
    <property type="molecule type" value="Genomic_DNA"/>
</dbReference>
<protein>
    <submittedName>
        <fullName evidence="7">Cytochrome c2</fullName>
    </submittedName>
</protein>